<comment type="caution">
    <text evidence="4">The sequence shown here is derived from an EMBL/GenBank/DDBJ whole genome shotgun (WGS) entry which is preliminary data.</text>
</comment>
<feature type="compositionally biased region" description="Low complexity" evidence="2">
    <location>
        <begin position="187"/>
        <end position="209"/>
    </location>
</feature>
<name>A0AAE4R0Q6_9ACTN</name>
<evidence type="ECO:0000256" key="2">
    <source>
        <dbReference type="SAM" id="MobiDB-lite"/>
    </source>
</evidence>
<evidence type="ECO:0000313" key="5">
    <source>
        <dbReference type="Proteomes" id="UP001185922"/>
    </source>
</evidence>
<comment type="similarity">
    <text evidence="1">Belongs to the mycobacterial PPE family.</text>
</comment>
<dbReference type="InterPro" id="IPR000030">
    <property type="entry name" value="PPE_dom"/>
</dbReference>
<dbReference type="Proteomes" id="UP001185922">
    <property type="component" value="Unassembled WGS sequence"/>
</dbReference>
<reference evidence="4" key="1">
    <citation type="submission" date="2023-10" db="EMBL/GenBank/DDBJ databases">
        <title>Development of a sustainable strategy for remediation of hydrocarbon-contaminated territories based on the waste exchange concept.</title>
        <authorList>
            <person name="Krivoruchko A."/>
        </authorList>
    </citation>
    <scope>NUCLEOTIDE SEQUENCE</scope>
    <source>
        <strain evidence="4">IEGM 1279</strain>
    </source>
</reference>
<dbReference type="AlphaFoldDB" id="A0AAE4R0Q6"/>
<dbReference type="Pfam" id="PF00823">
    <property type="entry name" value="PPE"/>
    <property type="match status" value="1"/>
</dbReference>
<feature type="compositionally biased region" description="Low complexity" evidence="2">
    <location>
        <begin position="243"/>
        <end position="263"/>
    </location>
</feature>
<evidence type="ECO:0000313" key="4">
    <source>
        <dbReference type="EMBL" id="MDV6311198.1"/>
    </source>
</evidence>
<dbReference type="Gene3D" id="1.20.1260.20">
    <property type="entry name" value="PPE superfamily"/>
    <property type="match status" value="1"/>
</dbReference>
<feature type="region of interest" description="Disordered" evidence="2">
    <location>
        <begin position="169"/>
        <end position="219"/>
    </location>
</feature>
<dbReference type="SUPFAM" id="SSF140459">
    <property type="entry name" value="PE/PPE dimer-like"/>
    <property type="match status" value="1"/>
</dbReference>
<sequence length="354" mass="35668">MTSTTGAGFTGVNWDARTSGQLAADLGAGPGPAPLAEAGSAWASLATEIGEAGIDYAAVLARMGVHWQSAHTSAAFEKLTELAPWFADTAAEAAENALRAEAQAAATTVARLNMPNLAEVEVATKLHEIATSATAVAPIIAGAAAEAERAVAQQRMRAARVMQTYENATEPVGKPWPSSRRAPDLVSGEALASEQAAAARAGARAEVTPPMTPPSAPMTGVMSGSYAPPAEKLRYAPTVVASAGPPSATPVAASASTATTPGAGVPPPMAPGTAAAGDRGATIRSVSVDSESSDPGDGLARASDGLDAPRTWADVETSDHPAAHYVSAPVSESSKVDPRYLAETLFLGDHGDRA</sequence>
<evidence type="ECO:0000259" key="3">
    <source>
        <dbReference type="Pfam" id="PF00823"/>
    </source>
</evidence>
<dbReference type="InterPro" id="IPR038332">
    <property type="entry name" value="PPE_sf"/>
</dbReference>
<dbReference type="RefSeq" id="WP_024497757.1">
    <property type="nucleotide sequence ID" value="NZ_CP096596.1"/>
</dbReference>
<feature type="region of interest" description="Disordered" evidence="2">
    <location>
        <begin position="243"/>
        <end position="315"/>
    </location>
</feature>
<protein>
    <submittedName>
        <fullName evidence="4">PPE domain-containing protein</fullName>
    </submittedName>
</protein>
<accession>A0AAE4R0Q6</accession>
<feature type="domain" description="PPE" evidence="3">
    <location>
        <begin position="21"/>
        <end position="171"/>
    </location>
</feature>
<proteinExistence type="inferred from homology"/>
<dbReference type="EMBL" id="JAWLKH010000003">
    <property type="protein sequence ID" value="MDV6311198.1"/>
    <property type="molecule type" value="Genomic_DNA"/>
</dbReference>
<evidence type="ECO:0000256" key="1">
    <source>
        <dbReference type="ARBA" id="ARBA00010652"/>
    </source>
</evidence>
<gene>
    <name evidence="4" type="ORF">R3Q15_04690</name>
</gene>
<organism evidence="4 5">
    <name type="scientific">Gordonia amicalis</name>
    <dbReference type="NCBI Taxonomy" id="89053"/>
    <lineage>
        <taxon>Bacteria</taxon>
        <taxon>Bacillati</taxon>
        <taxon>Actinomycetota</taxon>
        <taxon>Actinomycetes</taxon>
        <taxon>Mycobacteriales</taxon>
        <taxon>Gordoniaceae</taxon>
        <taxon>Gordonia</taxon>
    </lineage>
</organism>